<comment type="caution">
    <text evidence="1">The sequence shown here is derived from an EMBL/GenBank/DDBJ whole genome shotgun (WGS) entry which is preliminary data.</text>
</comment>
<evidence type="ECO:0000313" key="2">
    <source>
        <dbReference type="Proteomes" id="UP000194903"/>
    </source>
</evidence>
<dbReference type="Proteomes" id="UP000194903">
    <property type="component" value="Unassembled WGS sequence"/>
</dbReference>
<sequence length="165" mass="19501">MLFIRDDDLKLAFVTMLNKLIYSHKLVLRPYLKAIQENSSDENLHRIQHLEHLLEQNTEQRETLTKLIAQDYIDQILYNRENNALLSQADGFRADIEALRTNMTGDMSRVREAERLLHFTEKEHMLTAFDDILFARFVDHIDVYSRQKIGFVMKCGLTFQERLGD</sequence>
<evidence type="ECO:0000313" key="1">
    <source>
        <dbReference type="EMBL" id="OUM19614.1"/>
    </source>
</evidence>
<protein>
    <submittedName>
        <fullName evidence="1">Uncharacterized protein</fullName>
    </submittedName>
</protein>
<name>A0A252F1C8_9FIRM</name>
<gene>
    <name evidence="1" type="ORF">CBW42_12185</name>
</gene>
<accession>A0A252F1C8</accession>
<organism evidence="1 2">
    <name type="scientific">Butyricicoccus porcorum</name>
    <dbReference type="NCBI Taxonomy" id="1945634"/>
    <lineage>
        <taxon>Bacteria</taxon>
        <taxon>Bacillati</taxon>
        <taxon>Bacillota</taxon>
        <taxon>Clostridia</taxon>
        <taxon>Eubacteriales</taxon>
        <taxon>Butyricicoccaceae</taxon>
        <taxon>Butyricicoccus</taxon>
    </lineage>
</organism>
<reference evidence="1 2" key="1">
    <citation type="submission" date="2017-05" db="EMBL/GenBank/DDBJ databases">
        <title>Butyricicoccus porcorum sp. nov. a butyrate-producing bacterium from the swine intestinal tract.</title>
        <authorList>
            <person name="Trachsel J."/>
            <person name="Humphrey S."/>
            <person name="Allen H.K."/>
        </authorList>
    </citation>
    <scope>NUCLEOTIDE SEQUENCE [LARGE SCALE GENOMIC DNA]</scope>
    <source>
        <strain evidence="1">BB10</strain>
    </source>
</reference>
<dbReference type="RefSeq" id="WP_087021967.1">
    <property type="nucleotide sequence ID" value="NZ_NHOC01000012.1"/>
</dbReference>
<dbReference type="EMBL" id="NHOC01000012">
    <property type="protein sequence ID" value="OUM19614.1"/>
    <property type="molecule type" value="Genomic_DNA"/>
</dbReference>
<dbReference type="AlphaFoldDB" id="A0A252F1C8"/>
<proteinExistence type="predicted"/>
<keyword evidence="2" id="KW-1185">Reference proteome</keyword>